<dbReference type="Proteomes" id="UP000274327">
    <property type="component" value="Unassembled WGS sequence"/>
</dbReference>
<evidence type="ECO:0000313" key="3">
    <source>
        <dbReference type="Proteomes" id="UP000274327"/>
    </source>
</evidence>
<accession>A0A426SG95</accession>
<dbReference type="EMBL" id="QOCI01000019">
    <property type="protein sequence ID" value="RRR17069.1"/>
    <property type="molecule type" value="Genomic_DNA"/>
</dbReference>
<dbReference type="PANTHER" id="PTHR37292:SF2">
    <property type="entry name" value="DUF262 DOMAIN-CONTAINING PROTEIN"/>
    <property type="match status" value="1"/>
</dbReference>
<evidence type="ECO:0000259" key="1">
    <source>
        <dbReference type="Pfam" id="PF03235"/>
    </source>
</evidence>
<keyword evidence="3" id="KW-1185">Reference proteome</keyword>
<feature type="domain" description="GmrSD restriction endonucleases N-terminal" evidence="1">
    <location>
        <begin position="13"/>
        <end position="225"/>
    </location>
</feature>
<reference evidence="2 3" key="1">
    <citation type="submission" date="2018-07" db="EMBL/GenBank/DDBJ databases">
        <title>Brachybacteriurn paraconglorneratum KCTC 9916.</title>
        <authorList>
            <person name="Li Y."/>
        </authorList>
    </citation>
    <scope>NUCLEOTIDE SEQUENCE [LARGE SCALE GENOMIC DNA]</scope>
    <source>
        <strain evidence="2 3">KCTC 9916</strain>
    </source>
</reference>
<gene>
    <name evidence="2" type="ORF">DS079_16430</name>
</gene>
<dbReference type="Pfam" id="PF03235">
    <property type="entry name" value="GmrSD_N"/>
    <property type="match status" value="1"/>
</dbReference>
<sequence length="705" mass="79619">MAAIFKTVSWQVDQLVSGVQQGSISLPDLQRPFVWPATKVRDLFDSMYRGYPVGTLMFWDVSEQDSTRAISGTATISASHQIVDGQQRLTSLYAAMKGLEVQDDNYRRKSIRIAFHPYTERFEVATAATERSVEWIHDIATVFRSPYDAQEDFLEGLEDAGRNLARDDKRRLGEVFKKLEGLKQYQFEVVHIQKDVDKRLVADVFVRINSEGMNLKAYDYILTWLSVFWPDGRDQIEQFARASRMTPERASEIAGQRVTWTPKNPYLAVETGHLVRAMVALGQNRAKLIDAYANLQAKDRATGQVDGDKQERELEKLRQALPIVTDRINWTEFIRSIQIAGFRSHAGITSNMNIVASYVIFLLGRTRYSVELVRLRTLIARWFFMSQLTGRYTGSSESQIQKDLDMFAEIPAGDADEFATLVDKTISISVTNDFWEFNAPQSLVSSSYKLSPVYQCYLAALNYLDADMFMLRMKVREWMDPALPAVKGQEGHHLVPRSYQEKVLGITDTKRINQVANFAPTDWHTNVQISDRAPADYWPELESERGGDGTWMKKQRYWHALPDQWHLLPYEEFLAQRRKLIAQVTRDAFERLGCDGQGSLAGSLDLAAEAAADEASLATLLDGGYLVPGDQLDPVDPEWVVDAVVTEDGTIQIDGVHEFDSLDEAARYLEVTNVSGFEFWALEKDGGIAPLADVVASGPRGEVAS</sequence>
<proteinExistence type="predicted"/>
<organism evidence="2 3">
    <name type="scientific">Brachybacterium paraconglomeratum</name>
    <dbReference type="NCBI Taxonomy" id="173362"/>
    <lineage>
        <taxon>Bacteria</taxon>
        <taxon>Bacillati</taxon>
        <taxon>Actinomycetota</taxon>
        <taxon>Actinomycetes</taxon>
        <taxon>Micrococcales</taxon>
        <taxon>Dermabacteraceae</taxon>
        <taxon>Brachybacterium</taxon>
    </lineage>
</organism>
<name>A0A426SG95_9MICO</name>
<comment type="caution">
    <text evidence="2">The sequence shown here is derived from an EMBL/GenBank/DDBJ whole genome shotgun (WGS) entry which is preliminary data.</text>
</comment>
<dbReference type="AlphaFoldDB" id="A0A426SG95"/>
<evidence type="ECO:0000313" key="2">
    <source>
        <dbReference type="EMBL" id="RRR17069.1"/>
    </source>
</evidence>
<dbReference type="InterPro" id="IPR004919">
    <property type="entry name" value="GmrSD_N"/>
</dbReference>
<protein>
    <recommendedName>
        <fullName evidence="1">GmrSD restriction endonucleases N-terminal domain-containing protein</fullName>
    </recommendedName>
</protein>
<dbReference type="PANTHER" id="PTHR37292">
    <property type="entry name" value="VNG6097C"/>
    <property type="match status" value="1"/>
</dbReference>